<keyword evidence="2" id="KW-0677">Repeat</keyword>
<dbReference type="PANTHER" id="PTHR24379">
    <property type="entry name" value="KRAB AND ZINC FINGER DOMAIN-CONTAINING"/>
    <property type="match status" value="1"/>
</dbReference>
<organism evidence="7 8">
    <name type="scientific">Loxostege sticticalis</name>
    <name type="common">Beet webworm moth</name>
    <dbReference type="NCBI Taxonomy" id="481309"/>
    <lineage>
        <taxon>Eukaryota</taxon>
        <taxon>Metazoa</taxon>
        <taxon>Ecdysozoa</taxon>
        <taxon>Arthropoda</taxon>
        <taxon>Hexapoda</taxon>
        <taxon>Insecta</taxon>
        <taxon>Pterygota</taxon>
        <taxon>Neoptera</taxon>
        <taxon>Endopterygota</taxon>
        <taxon>Lepidoptera</taxon>
        <taxon>Glossata</taxon>
        <taxon>Ditrysia</taxon>
        <taxon>Pyraloidea</taxon>
        <taxon>Crambidae</taxon>
        <taxon>Pyraustinae</taxon>
        <taxon>Loxostege</taxon>
    </lineage>
</organism>
<protein>
    <recommendedName>
        <fullName evidence="6">C2H2-type domain-containing protein</fullName>
    </recommendedName>
</protein>
<dbReference type="PANTHER" id="PTHR24379:SF121">
    <property type="entry name" value="C2H2-TYPE DOMAIN-CONTAINING PROTEIN"/>
    <property type="match status" value="1"/>
</dbReference>
<evidence type="ECO:0000256" key="3">
    <source>
        <dbReference type="ARBA" id="ARBA00022771"/>
    </source>
</evidence>
<gene>
    <name evidence="7" type="ORF">ABMA27_012788</name>
</gene>
<dbReference type="Gene3D" id="3.30.160.60">
    <property type="entry name" value="Classic Zinc Finger"/>
    <property type="match status" value="3"/>
</dbReference>
<feature type="domain" description="C2H2-type" evidence="6">
    <location>
        <begin position="147"/>
        <end position="175"/>
    </location>
</feature>
<proteinExistence type="predicted"/>
<feature type="domain" description="C2H2-type" evidence="6">
    <location>
        <begin position="231"/>
        <end position="259"/>
    </location>
</feature>
<evidence type="ECO:0000313" key="7">
    <source>
        <dbReference type="EMBL" id="KAL0853007.1"/>
    </source>
</evidence>
<dbReference type="PROSITE" id="PS50157">
    <property type="entry name" value="ZINC_FINGER_C2H2_2"/>
    <property type="match status" value="6"/>
</dbReference>
<dbReference type="PROSITE" id="PS00028">
    <property type="entry name" value="ZINC_FINGER_C2H2_1"/>
    <property type="match status" value="7"/>
</dbReference>
<accession>A0ABR3GZT5</accession>
<comment type="caution">
    <text evidence="7">The sequence shown here is derived from an EMBL/GenBank/DDBJ whole genome shotgun (WGS) entry which is preliminary data.</text>
</comment>
<dbReference type="InterPro" id="IPR036236">
    <property type="entry name" value="Znf_C2H2_sf"/>
</dbReference>
<sequence length="317" mass="37682">MLLKIIILKSTAMPFRWHECKYMCFYCNEHFIESSKLKEHIVTHPDVDIQEIMLRTVYKPQRIKLDISQNWCTECSAEFDCFNDYIEHLFYCQNKEFDPEVVSRFEVFKLADDDLKCLECGVNFLHFGPLLNHTHQCHVNAEKNFRFLCEICGQGFCNKGGVVTHIRQSHFVQKCLYCPETFQTRYAVDKHISLEHKIERLQCPLCPDILPNRYQKKRHLAFKHDVKSVQLVCYICNKVFTRNNKLMMHIRRVHLKEKNVPCEYCGVLFFDANELKKHRVTHSNERSFQCGLCQKIFRRKKGLLMHLTHTHGSEVSE</sequence>
<feature type="domain" description="C2H2-type" evidence="6">
    <location>
        <begin position="22"/>
        <end position="44"/>
    </location>
</feature>
<name>A0ABR3GZT5_LOXSC</name>
<keyword evidence="8" id="KW-1185">Reference proteome</keyword>
<evidence type="ECO:0000256" key="2">
    <source>
        <dbReference type="ARBA" id="ARBA00022737"/>
    </source>
</evidence>
<feature type="domain" description="C2H2-type" evidence="6">
    <location>
        <begin position="288"/>
        <end position="316"/>
    </location>
</feature>
<dbReference type="Proteomes" id="UP001549920">
    <property type="component" value="Unassembled WGS sequence"/>
</dbReference>
<keyword evidence="4" id="KW-0862">Zinc</keyword>
<dbReference type="InterPro" id="IPR013087">
    <property type="entry name" value="Znf_C2H2_type"/>
</dbReference>
<dbReference type="Pfam" id="PF00096">
    <property type="entry name" value="zf-C2H2"/>
    <property type="match status" value="2"/>
</dbReference>
<feature type="domain" description="C2H2-type" evidence="6">
    <location>
        <begin position="260"/>
        <end position="287"/>
    </location>
</feature>
<dbReference type="SMART" id="SM00355">
    <property type="entry name" value="ZnF_C2H2"/>
    <property type="match status" value="8"/>
</dbReference>
<evidence type="ECO:0000256" key="4">
    <source>
        <dbReference type="ARBA" id="ARBA00022833"/>
    </source>
</evidence>
<keyword evidence="1" id="KW-0479">Metal-binding</keyword>
<feature type="domain" description="C2H2-type" evidence="6">
    <location>
        <begin position="115"/>
        <end position="143"/>
    </location>
</feature>
<evidence type="ECO:0000259" key="6">
    <source>
        <dbReference type="PROSITE" id="PS50157"/>
    </source>
</evidence>
<dbReference type="EMBL" id="JBEUOH010000031">
    <property type="protein sequence ID" value="KAL0853007.1"/>
    <property type="molecule type" value="Genomic_DNA"/>
</dbReference>
<reference evidence="7 8" key="1">
    <citation type="submission" date="2024-06" db="EMBL/GenBank/DDBJ databases">
        <title>A chromosome-level genome assembly of beet webworm, Loxostege sticticalis.</title>
        <authorList>
            <person name="Zhang Y."/>
        </authorList>
    </citation>
    <scope>NUCLEOTIDE SEQUENCE [LARGE SCALE GENOMIC DNA]</scope>
    <source>
        <strain evidence="7">AQ026</strain>
        <tissue evidence="7">Whole body</tissue>
    </source>
</reference>
<evidence type="ECO:0000256" key="1">
    <source>
        <dbReference type="ARBA" id="ARBA00022723"/>
    </source>
</evidence>
<dbReference type="SUPFAM" id="SSF57667">
    <property type="entry name" value="beta-beta-alpha zinc fingers"/>
    <property type="match status" value="2"/>
</dbReference>
<evidence type="ECO:0000256" key="5">
    <source>
        <dbReference type="PROSITE-ProRule" id="PRU00042"/>
    </source>
</evidence>
<evidence type="ECO:0000313" key="8">
    <source>
        <dbReference type="Proteomes" id="UP001549920"/>
    </source>
</evidence>
<keyword evidence="3 5" id="KW-0863">Zinc-finger</keyword>